<dbReference type="AlphaFoldDB" id="D7BWJ1"/>
<dbReference type="InterPro" id="IPR054738">
    <property type="entry name" value="Siphovirus-type_tail_C"/>
</dbReference>
<reference evidence="2 3" key="1">
    <citation type="journal article" date="2010" name="J. Bacteriol.">
        <title>Genome sequence of the milbemycin-producing bacterium Streptomyces bingchenggensis.</title>
        <authorList>
            <person name="Wang X.J."/>
            <person name="Yan Y.J."/>
            <person name="Zhang B."/>
            <person name="An J."/>
            <person name="Wang J.J."/>
            <person name="Tian J."/>
            <person name="Jiang L."/>
            <person name="Chen Y.H."/>
            <person name="Huang S.X."/>
            <person name="Yin M."/>
            <person name="Zhang J."/>
            <person name="Gao A.L."/>
            <person name="Liu C.X."/>
            <person name="Zhu Z.X."/>
            <person name="Xiang W.S."/>
        </authorList>
    </citation>
    <scope>NUCLEOTIDE SEQUENCE [LARGE SCALE GENOMIC DNA]</scope>
    <source>
        <strain evidence="2 3">BCW-1</strain>
    </source>
</reference>
<gene>
    <name evidence="2" type="ordered locus">SBI_00226</name>
</gene>
<dbReference type="STRING" id="749414.SBI_00226"/>
<organism evidence="2 3">
    <name type="scientific">Streptomyces bingchenggensis (strain BCW-1)</name>
    <dbReference type="NCBI Taxonomy" id="749414"/>
    <lineage>
        <taxon>Bacteria</taxon>
        <taxon>Bacillati</taxon>
        <taxon>Actinomycetota</taxon>
        <taxon>Actinomycetes</taxon>
        <taxon>Kitasatosporales</taxon>
        <taxon>Streptomycetaceae</taxon>
        <taxon>Streptomyces</taxon>
    </lineage>
</organism>
<dbReference type="Proteomes" id="UP000000377">
    <property type="component" value="Chromosome"/>
</dbReference>
<dbReference type="EMBL" id="CP002047">
    <property type="protein sequence ID" value="ADI03347.1"/>
    <property type="molecule type" value="Genomic_DNA"/>
</dbReference>
<dbReference type="HOGENOM" id="CLU_896936_0_0_11"/>
<dbReference type="PATRIC" id="fig|749414.3.peg.237"/>
<dbReference type="eggNOG" id="ENOG5033QYT">
    <property type="taxonomic scope" value="Bacteria"/>
</dbReference>
<proteinExistence type="predicted"/>
<dbReference type="KEGG" id="sbh:SBI_00226"/>
<keyword evidence="3" id="KW-1185">Reference proteome</keyword>
<name>D7BWJ1_STRBB</name>
<accession>D7BWJ1</accession>
<evidence type="ECO:0000313" key="2">
    <source>
        <dbReference type="EMBL" id="ADI03347.1"/>
    </source>
</evidence>
<feature type="domain" description="Siphovirus-type tail component C-terminal" evidence="1">
    <location>
        <begin position="201"/>
        <end position="286"/>
    </location>
</feature>
<dbReference type="Gene3D" id="2.60.120.860">
    <property type="match status" value="1"/>
</dbReference>
<evidence type="ECO:0000313" key="3">
    <source>
        <dbReference type="Proteomes" id="UP000000377"/>
    </source>
</evidence>
<sequence>MASETTTAAAEPGPLITADGQVQWAGLLMGPGTDYWIAAEGLTGWEELPALDTSDADRPVGHGGWPGSQWAQARTVTAQVWFAPDPDSGPEGVREALRALRAATAVRDEEEWLAVRLHGETLAVRARVTQRVVPTDRQFAASRLAKMTLQWKASDPRRYEAVGRRDTVGLPQREPGLTWPLVWPLVWGAPGATGDLTVENDGSAPAHPVITFTGPCTRPRLANRAGGDWLEYAIALAPDDELVVDTAEGTVMFNGTASRRHTAVPGSAPEESFTLPPGTSQLSFRAASGGGGGAPPPATIAWRRAEW</sequence>
<evidence type="ECO:0000259" key="1">
    <source>
        <dbReference type="Pfam" id="PF22768"/>
    </source>
</evidence>
<protein>
    <recommendedName>
        <fullName evidence="1">Siphovirus-type tail component C-terminal domain-containing protein</fullName>
    </recommendedName>
</protein>
<dbReference type="Pfam" id="PF22768">
    <property type="entry name" value="SPP1_Dit"/>
    <property type="match status" value="1"/>
</dbReference>
<dbReference type="RefSeq" id="WP_014172826.1">
    <property type="nucleotide sequence ID" value="NC_016582.1"/>
</dbReference>